<evidence type="ECO:0000256" key="1">
    <source>
        <dbReference type="ARBA" id="ARBA00004651"/>
    </source>
</evidence>
<reference evidence="9 10" key="1">
    <citation type="submission" date="2013-10" db="EMBL/GenBank/DDBJ databases">
        <title>The Genome Sequence of Helicobacter canis NCTC 12740.</title>
        <authorList>
            <consortium name="The Broad Institute Genomics Platform"/>
            <person name="Earl A."/>
            <person name="Fox J.G."/>
            <person name="Shen Z."/>
            <person name="Young S.K."/>
            <person name="Zeng Q."/>
            <person name="Gargeya S."/>
            <person name="Fitzgerald M."/>
            <person name="Abouelleil A."/>
            <person name="Alvarado L."/>
            <person name="Chapman S.B."/>
            <person name="Gainer-Dewar J."/>
            <person name="Goldberg J."/>
            <person name="Griggs A."/>
            <person name="Gujja S."/>
            <person name="Hansen M."/>
            <person name="Howarth C."/>
            <person name="Imamovic A."/>
            <person name="Ireland A."/>
            <person name="Larimer J."/>
            <person name="McCowan C."/>
            <person name="Murphy C."/>
            <person name="Pearson M."/>
            <person name="Poon T.W."/>
            <person name="Priest M."/>
            <person name="Roberts A."/>
            <person name="Saif S."/>
            <person name="Shea T."/>
            <person name="Sykes S."/>
            <person name="Wortman J."/>
            <person name="Nusbaum C."/>
            <person name="Birren B."/>
        </authorList>
    </citation>
    <scope>NUCLEOTIDE SEQUENCE [LARGE SCALE GENOMIC DNA]</scope>
    <source>
        <strain evidence="9 10">NCTC 12740</strain>
    </source>
</reference>
<protein>
    <recommendedName>
        <fullName evidence="11">PhoU domain-containing protein</fullName>
    </recommendedName>
</protein>
<evidence type="ECO:0000313" key="10">
    <source>
        <dbReference type="Proteomes" id="UP000018688"/>
    </source>
</evidence>
<evidence type="ECO:0000313" key="9">
    <source>
        <dbReference type="EMBL" id="ETD26519.1"/>
    </source>
</evidence>
<dbReference type="PANTHER" id="PTHR10010">
    <property type="entry name" value="SOLUTE CARRIER FAMILY 34 SODIUM PHOSPHATE , MEMBER 2-RELATED"/>
    <property type="match status" value="1"/>
</dbReference>
<evidence type="ECO:0000256" key="4">
    <source>
        <dbReference type="ARBA" id="ARBA00022989"/>
    </source>
</evidence>
<feature type="transmembrane region" description="Helical" evidence="8">
    <location>
        <begin position="274"/>
        <end position="295"/>
    </location>
</feature>
<keyword evidence="10" id="KW-1185">Reference proteome</keyword>
<feature type="transmembrane region" description="Helical" evidence="8">
    <location>
        <begin position="109"/>
        <end position="132"/>
    </location>
</feature>
<dbReference type="AlphaFoldDB" id="V8CGP2"/>
<feature type="transmembrane region" description="Helical" evidence="8">
    <location>
        <begin position="315"/>
        <end position="336"/>
    </location>
</feature>
<organism evidence="9 10">
    <name type="scientific">Helicobacter canis NCTC 12740</name>
    <dbReference type="NCBI Taxonomy" id="1357399"/>
    <lineage>
        <taxon>Bacteria</taxon>
        <taxon>Pseudomonadati</taxon>
        <taxon>Campylobacterota</taxon>
        <taxon>Epsilonproteobacteria</taxon>
        <taxon>Campylobacterales</taxon>
        <taxon>Helicobacteraceae</taxon>
        <taxon>Helicobacter</taxon>
    </lineage>
</organism>
<dbReference type="GO" id="GO:0005886">
    <property type="term" value="C:plasma membrane"/>
    <property type="evidence" value="ECO:0007669"/>
    <property type="project" value="UniProtKB-SubCell"/>
</dbReference>
<evidence type="ECO:0000256" key="6">
    <source>
        <dbReference type="SAM" id="Coils"/>
    </source>
</evidence>
<dbReference type="RefSeq" id="WP_023929848.1">
    <property type="nucleotide sequence ID" value="NZ_KI669458.1"/>
</dbReference>
<keyword evidence="3 8" id="KW-0812">Transmembrane</keyword>
<evidence type="ECO:0000256" key="8">
    <source>
        <dbReference type="SAM" id="Phobius"/>
    </source>
</evidence>
<dbReference type="Pfam" id="PF02690">
    <property type="entry name" value="Na_Pi_cotrans"/>
    <property type="match status" value="2"/>
</dbReference>
<accession>V8CGP2</accession>
<comment type="caution">
    <text evidence="9">The sequence shown here is derived from an EMBL/GenBank/DDBJ whole genome shotgun (WGS) entry which is preliminary data.</text>
</comment>
<evidence type="ECO:0000256" key="5">
    <source>
        <dbReference type="ARBA" id="ARBA00023136"/>
    </source>
</evidence>
<evidence type="ECO:0000256" key="2">
    <source>
        <dbReference type="ARBA" id="ARBA00022475"/>
    </source>
</evidence>
<gene>
    <name evidence="9" type="ORF">HMPREF2087_00901</name>
</gene>
<keyword evidence="4 8" id="KW-1133">Transmembrane helix</keyword>
<dbReference type="Proteomes" id="UP000018688">
    <property type="component" value="Unassembled WGS sequence"/>
</dbReference>
<dbReference type="OrthoDB" id="9763003at2"/>
<dbReference type="HOGENOM" id="CLU_025623_1_0_7"/>
<feature type="coiled-coil region" evidence="6">
    <location>
        <begin position="462"/>
        <end position="504"/>
    </location>
</feature>
<evidence type="ECO:0008006" key="11">
    <source>
        <dbReference type="Google" id="ProtNLM"/>
    </source>
</evidence>
<feature type="compositionally biased region" description="Polar residues" evidence="7">
    <location>
        <begin position="622"/>
        <end position="635"/>
    </location>
</feature>
<feature type="region of interest" description="Disordered" evidence="7">
    <location>
        <begin position="613"/>
        <end position="635"/>
    </location>
</feature>
<evidence type="ECO:0000256" key="3">
    <source>
        <dbReference type="ARBA" id="ARBA00022692"/>
    </source>
</evidence>
<comment type="subcellular location">
    <subcellularLocation>
        <location evidence="1">Cell membrane</location>
        <topology evidence="1">Multi-pass membrane protein</topology>
    </subcellularLocation>
</comment>
<dbReference type="EMBL" id="AZJJ01000002">
    <property type="protein sequence ID" value="ETD26519.1"/>
    <property type="molecule type" value="Genomic_DNA"/>
</dbReference>
<dbReference type="NCBIfam" id="NF037997">
    <property type="entry name" value="Na_Pi_symport"/>
    <property type="match status" value="1"/>
</dbReference>
<keyword evidence="2" id="KW-1003">Cell membrane</keyword>
<feature type="transmembrane region" description="Helical" evidence="8">
    <location>
        <begin position="244"/>
        <end position="262"/>
    </location>
</feature>
<feature type="transmembrane region" description="Helical" evidence="8">
    <location>
        <begin position="203"/>
        <end position="232"/>
    </location>
</feature>
<proteinExistence type="predicted"/>
<feature type="transmembrane region" description="Helical" evidence="8">
    <location>
        <begin position="35"/>
        <end position="52"/>
    </location>
</feature>
<dbReference type="PANTHER" id="PTHR10010:SF46">
    <property type="entry name" value="SODIUM-DEPENDENT PHOSPHATE TRANSPORT PROTEIN 2B"/>
    <property type="match status" value="1"/>
</dbReference>
<keyword evidence="5 8" id="KW-0472">Membrane</keyword>
<dbReference type="eggNOG" id="COG1283">
    <property type="taxonomic scope" value="Bacteria"/>
</dbReference>
<dbReference type="GO" id="GO:0044341">
    <property type="term" value="P:sodium-dependent phosphate transport"/>
    <property type="evidence" value="ECO:0007669"/>
    <property type="project" value="InterPro"/>
</dbReference>
<sequence>MFKRFKTEIYTYYKMVILALISITGIVLMGRSEVAQNLFSGLAIFLLGMLFLEDGFKGFSGGVLEKVLKNFSNTRLKAIIFGLSATAIMQSSTLVTILTLSFLSASLVSLAQALGIVFGANIGSTTSGWIIAGIGVKMNVSALGLPLITLGVLLLLMKNKNLKSLGYILAGIGFFFLGIAYIKTGFESYQNFDLNAAAKFGGFWAFLIFFGIGILITSIVQSSFATLTIIILALSSGSISYNDALALVIGTNVGGVVTALIASISSSVDGRRLAIGNTLFNVVIAIVCMAFLPVFKEIVELASNLLGFKSDDYALKIALFHTIYNVIAVLLMTPFIPMFEAFLCKFITTSKDDTDYARYLDFDLIPYPNTAKECLEKEVLHLFDNTITILSAVIGTSKGTFFTQRLDSTYFTDTKPRIDATKLENIYEKTIKNIFNSIIDFSTHLRASQAHDPVLCAEISNLQKASRNLVEATKNLKIIQASLIKNANASNQALQAQYAQIQALLASTLYDLKHLQDENTPQSGQKLSANERKLASDNIQEGIKAIKKALKKTNAKSITTIQDLIKDRTITSAQATSLLNDIAFSTEALKEIVSAANCIVKYENVLLKTTLQKQEPLESTELDSSTPESKLESTS</sequence>
<feature type="transmembrane region" description="Helical" evidence="8">
    <location>
        <begin position="12"/>
        <end position="29"/>
    </location>
</feature>
<dbReference type="PATRIC" id="fig|1357399.3.peg.947"/>
<dbReference type="GO" id="GO:0005436">
    <property type="term" value="F:sodium:phosphate symporter activity"/>
    <property type="evidence" value="ECO:0007669"/>
    <property type="project" value="InterPro"/>
</dbReference>
<name>V8CGP2_9HELI</name>
<evidence type="ECO:0000256" key="7">
    <source>
        <dbReference type="SAM" id="MobiDB-lite"/>
    </source>
</evidence>
<feature type="transmembrane region" description="Helical" evidence="8">
    <location>
        <begin position="78"/>
        <end position="103"/>
    </location>
</feature>
<dbReference type="STRING" id="1357399.HMPREF2087_00901"/>
<feature type="transmembrane region" description="Helical" evidence="8">
    <location>
        <begin position="139"/>
        <end position="158"/>
    </location>
</feature>
<keyword evidence="6" id="KW-0175">Coiled coil</keyword>
<feature type="transmembrane region" description="Helical" evidence="8">
    <location>
        <begin position="164"/>
        <end position="182"/>
    </location>
</feature>
<dbReference type="InterPro" id="IPR003841">
    <property type="entry name" value="Na/Pi_transpt"/>
</dbReference>